<feature type="chain" id="PRO_5033720724" evidence="1">
    <location>
        <begin position="26"/>
        <end position="179"/>
    </location>
</feature>
<reference evidence="5" key="1">
    <citation type="submission" date="2017-02" db="UniProtKB">
        <authorList>
            <consortium name="WormBaseParasite"/>
        </authorList>
    </citation>
    <scope>IDENTIFICATION</scope>
</reference>
<gene>
    <name evidence="2" type="ORF">DME_LOCUS912</name>
</gene>
<evidence type="ECO:0000313" key="2">
    <source>
        <dbReference type="EMBL" id="VDN50939.1"/>
    </source>
</evidence>
<dbReference type="EMBL" id="UYYG01000010">
    <property type="protein sequence ID" value="VDN50939.1"/>
    <property type="molecule type" value="Genomic_DNA"/>
</dbReference>
<sequence length="179" mass="19996">MQNMAFRSVVVLPTLVLIFFKVSNSLDQRKCNATEPSTDKNAEKEIETSILNDANVAGRFKRSMAVGRAHFRPGKRNKINGYGDIRQLIEEGMGKRNPEITELHIYDDINLFAANSDIKWPLAFGRSKSGKGSPTIEGRGFKQEKRLSSLCGELDFNAFHSKGTITLKDYLILEICGLA</sequence>
<keyword evidence="4" id="KW-1185">Reference proteome</keyword>
<name>A0A0N4UEZ1_DRAME</name>
<organism evidence="3 5">
    <name type="scientific">Dracunculus medinensis</name>
    <name type="common">Guinea worm</name>
    <dbReference type="NCBI Taxonomy" id="318479"/>
    <lineage>
        <taxon>Eukaryota</taxon>
        <taxon>Metazoa</taxon>
        <taxon>Ecdysozoa</taxon>
        <taxon>Nematoda</taxon>
        <taxon>Chromadorea</taxon>
        <taxon>Rhabditida</taxon>
        <taxon>Spirurina</taxon>
        <taxon>Dracunculoidea</taxon>
        <taxon>Dracunculidae</taxon>
        <taxon>Dracunculus</taxon>
    </lineage>
</organism>
<dbReference type="Proteomes" id="UP000274756">
    <property type="component" value="Unassembled WGS sequence"/>
</dbReference>
<dbReference type="WBParaSite" id="DME_0000597301-mRNA-1">
    <property type="protein sequence ID" value="DME_0000597301-mRNA-1"/>
    <property type="gene ID" value="DME_0000597301"/>
</dbReference>
<evidence type="ECO:0000313" key="5">
    <source>
        <dbReference type="WBParaSite" id="DME_0000597301-mRNA-1"/>
    </source>
</evidence>
<feature type="signal peptide" evidence="1">
    <location>
        <begin position="1"/>
        <end position="25"/>
    </location>
</feature>
<evidence type="ECO:0000313" key="3">
    <source>
        <dbReference type="Proteomes" id="UP000038040"/>
    </source>
</evidence>
<protein>
    <submittedName>
        <fullName evidence="2 5">Uncharacterized protein</fullName>
    </submittedName>
</protein>
<reference evidence="2 4" key="2">
    <citation type="submission" date="2018-11" db="EMBL/GenBank/DDBJ databases">
        <authorList>
            <consortium name="Pathogen Informatics"/>
        </authorList>
    </citation>
    <scope>NUCLEOTIDE SEQUENCE [LARGE SCALE GENOMIC DNA]</scope>
</reference>
<keyword evidence="1" id="KW-0732">Signal</keyword>
<accession>A0A0N4UEZ1</accession>
<evidence type="ECO:0000256" key="1">
    <source>
        <dbReference type="SAM" id="SignalP"/>
    </source>
</evidence>
<proteinExistence type="predicted"/>
<evidence type="ECO:0000313" key="4">
    <source>
        <dbReference type="Proteomes" id="UP000274756"/>
    </source>
</evidence>
<dbReference type="OrthoDB" id="5853887at2759"/>
<dbReference type="AlphaFoldDB" id="A0A0N4UEZ1"/>
<dbReference type="Proteomes" id="UP000038040">
    <property type="component" value="Unplaced"/>
</dbReference>